<feature type="compositionally biased region" description="Basic residues" evidence="1">
    <location>
        <begin position="262"/>
        <end position="280"/>
    </location>
</feature>
<evidence type="ECO:0000256" key="2">
    <source>
        <dbReference type="SAM" id="SignalP"/>
    </source>
</evidence>
<feature type="non-terminal residue" evidence="3">
    <location>
        <position position="1"/>
    </location>
</feature>
<evidence type="ECO:0000256" key="1">
    <source>
        <dbReference type="SAM" id="MobiDB-lite"/>
    </source>
</evidence>
<comment type="caution">
    <text evidence="3">The sequence shown here is derived from an EMBL/GenBank/DDBJ whole genome shotgun (WGS) entry which is preliminary data.</text>
</comment>
<feature type="compositionally biased region" description="Low complexity" evidence="1">
    <location>
        <begin position="281"/>
        <end position="291"/>
    </location>
</feature>
<evidence type="ECO:0000313" key="4">
    <source>
        <dbReference type="Proteomes" id="UP001159405"/>
    </source>
</evidence>
<feature type="compositionally biased region" description="Basic residues" evidence="1">
    <location>
        <begin position="292"/>
        <end position="324"/>
    </location>
</feature>
<gene>
    <name evidence="3" type="ORF">PLOB_00045940</name>
</gene>
<keyword evidence="2" id="KW-0732">Signal</keyword>
<name>A0ABN8PNK6_9CNID</name>
<feature type="region of interest" description="Disordered" evidence="1">
    <location>
        <begin position="262"/>
        <end position="324"/>
    </location>
</feature>
<organism evidence="3 4">
    <name type="scientific">Porites lobata</name>
    <dbReference type="NCBI Taxonomy" id="104759"/>
    <lineage>
        <taxon>Eukaryota</taxon>
        <taxon>Metazoa</taxon>
        <taxon>Cnidaria</taxon>
        <taxon>Anthozoa</taxon>
        <taxon>Hexacorallia</taxon>
        <taxon>Scleractinia</taxon>
        <taxon>Fungiina</taxon>
        <taxon>Poritidae</taxon>
        <taxon>Porites</taxon>
    </lineage>
</organism>
<proteinExistence type="predicted"/>
<evidence type="ECO:0000313" key="3">
    <source>
        <dbReference type="EMBL" id="CAH3147125.1"/>
    </source>
</evidence>
<protein>
    <submittedName>
        <fullName evidence="3">Uncharacterized protein</fullName>
    </submittedName>
</protein>
<accession>A0ABN8PNK6</accession>
<reference evidence="3 4" key="1">
    <citation type="submission" date="2022-05" db="EMBL/GenBank/DDBJ databases">
        <authorList>
            <consortium name="Genoscope - CEA"/>
            <person name="William W."/>
        </authorList>
    </citation>
    <scope>NUCLEOTIDE SEQUENCE [LARGE SCALE GENOMIC DNA]</scope>
</reference>
<feature type="signal peptide" evidence="2">
    <location>
        <begin position="1"/>
        <end position="38"/>
    </location>
</feature>
<dbReference type="EMBL" id="CALNXK010000080">
    <property type="protein sequence ID" value="CAH3147125.1"/>
    <property type="molecule type" value="Genomic_DNA"/>
</dbReference>
<sequence length="324" mass="35536">LFSVGLVKSTSLSQGKMMLSEMITVILALFVFSTAVEADTEEDVELLIFDRNTSTKLSKSDVFKVTNKANLTGHGYKEEVSYKTVMSPETNGFPYSKESYFYYKVENCSRIPEIEEELETLIPGVLGEEVANRIKTELQYWHLDDIDKCKVGLEIVFKGIESDQRSKRNPRDKSTKISKSVSIFGIKVTATIDKKGAIEGAKKGAVKGAKKGAVKGAVKGAIAGSAGGPVGAAAGAATGAVTGAAKGAIKGGLKVKVSYSRRRTSYSSRRRTSYSSRRRASYLSRCRTSYSSRRRASYSSRRRTSYSSRRRTSYSSRRRASYSS</sequence>
<keyword evidence="4" id="KW-1185">Reference proteome</keyword>
<feature type="non-terminal residue" evidence="3">
    <location>
        <position position="324"/>
    </location>
</feature>
<feature type="chain" id="PRO_5046492513" evidence="2">
    <location>
        <begin position="39"/>
        <end position="324"/>
    </location>
</feature>
<dbReference type="Proteomes" id="UP001159405">
    <property type="component" value="Unassembled WGS sequence"/>
</dbReference>